<feature type="domain" description="Acetyl-CoA hydrolase/transferase C-terminal" evidence="4">
    <location>
        <begin position="272"/>
        <end position="425"/>
    </location>
</feature>
<proteinExistence type="inferred from homology"/>
<evidence type="ECO:0000313" key="6">
    <source>
        <dbReference type="Proteomes" id="UP000010847"/>
    </source>
</evidence>
<dbReference type="OrthoDB" id="9801795at2"/>
<comment type="similarity">
    <text evidence="1">Belongs to the acetyl-CoA hydrolase/transferase family.</text>
</comment>
<evidence type="ECO:0000313" key="5">
    <source>
        <dbReference type="EMBL" id="AHF06391.1"/>
    </source>
</evidence>
<protein>
    <submittedName>
        <fullName evidence="5">4-hydroxybutyrate CoA transferase</fullName>
    </submittedName>
</protein>
<dbReference type="PANTHER" id="PTHR21432">
    <property type="entry name" value="ACETYL-COA HYDROLASE-RELATED"/>
    <property type="match status" value="1"/>
</dbReference>
<dbReference type="InterPro" id="IPR038460">
    <property type="entry name" value="AcetylCoA_hyd_C_sf"/>
</dbReference>
<dbReference type="PANTHER" id="PTHR21432:SF20">
    <property type="entry name" value="ACETYL-COA HYDROLASE"/>
    <property type="match status" value="1"/>
</dbReference>
<organism evidence="5 6">
    <name type="scientific">Desulfitobacterium metallireducens DSM 15288</name>
    <dbReference type="NCBI Taxonomy" id="871968"/>
    <lineage>
        <taxon>Bacteria</taxon>
        <taxon>Bacillati</taxon>
        <taxon>Bacillota</taxon>
        <taxon>Clostridia</taxon>
        <taxon>Eubacteriales</taxon>
        <taxon>Desulfitobacteriaceae</taxon>
        <taxon>Desulfitobacterium</taxon>
    </lineage>
</organism>
<dbReference type="RefSeq" id="WP_006715103.1">
    <property type="nucleotide sequence ID" value="NZ_CP007032.1"/>
</dbReference>
<dbReference type="Gene3D" id="3.40.1080.20">
    <property type="entry name" value="Acetyl-CoA hydrolase/transferase C-terminal domain"/>
    <property type="match status" value="1"/>
</dbReference>
<evidence type="ECO:0000259" key="3">
    <source>
        <dbReference type="Pfam" id="PF02550"/>
    </source>
</evidence>
<dbReference type="Proteomes" id="UP000010847">
    <property type="component" value="Chromosome"/>
</dbReference>
<gene>
    <name evidence="5" type="ORF">DESME_04415</name>
</gene>
<dbReference type="Pfam" id="PF02550">
    <property type="entry name" value="AcetylCoA_hydro"/>
    <property type="match status" value="1"/>
</dbReference>
<dbReference type="InterPro" id="IPR046433">
    <property type="entry name" value="ActCoA_hydro"/>
</dbReference>
<dbReference type="SUPFAM" id="SSF100950">
    <property type="entry name" value="NagB/RpiA/CoA transferase-like"/>
    <property type="match status" value="2"/>
</dbReference>
<evidence type="ECO:0000256" key="1">
    <source>
        <dbReference type="ARBA" id="ARBA00009632"/>
    </source>
</evidence>
<dbReference type="InterPro" id="IPR003702">
    <property type="entry name" value="ActCoA_hydro_N"/>
</dbReference>
<dbReference type="EMBL" id="CP007032">
    <property type="protein sequence ID" value="AHF06391.1"/>
    <property type="molecule type" value="Genomic_DNA"/>
</dbReference>
<dbReference type="GO" id="GO:0006083">
    <property type="term" value="P:acetate metabolic process"/>
    <property type="evidence" value="ECO:0007669"/>
    <property type="project" value="InterPro"/>
</dbReference>
<reference evidence="5 6" key="1">
    <citation type="submission" date="2013-12" db="EMBL/GenBank/DDBJ databases">
        <authorList>
            <consortium name="DOE Joint Genome Institute"/>
            <person name="Smidt H."/>
            <person name="Huntemann M."/>
            <person name="Han J."/>
            <person name="Chen A."/>
            <person name="Kyrpides N."/>
            <person name="Mavromatis K."/>
            <person name="Markowitz V."/>
            <person name="Palaniappan K."/>
            <person name="Ivanova N."/>
            <person name="Schaumberg A."/>
            <person name="Pati A."/>
            <person name="Liolios K."/>
            <person name="Nordberg H.P."/>
            <person name="Cantor M.N."/>
            <person name="Hua S.X."/>
            <person name="Woyke T."/>
        </authorList>
    </citation>
    <scope>NUCLEOTIDE SEQUENCE [LARGE SCALE GENOMIC DNA]</scope>
    <source>
        <strain evidence="6">DSM 15288</strain>
    </source>
</reference>
<dbReference type="Pfam" id="PF13336">
    <property type="entry name" value="AcetylCoA_hyd_C"/>
    <property type="match status" value="1"/>
</dbReference>
<dbReference type="InterPro" id="IPR037171">
    <property type="entry name" value="NagB/RpiA_transferase-like"/>
</dbReference>
<dbReference type="Gene3D" id="3.30.750.70">
    <property type="entry name" value="4-hydroxybutyrate coenzyme like domains"/>
    <property type="match status" value="1"/>
</dbReference>
<sequence>MNNWRDKYQNKIVTADQAVKNVKSGDRVVFGHACGEPEALVEALVNRGSELQDVEIVHMVAMGPGKYSQPEYAANFHHNGLFMGGPTRKALEEKRADYTPCFFSEIPRLFKDGILTVDVAFIQVTPPDEDGYCSYGISCDYTQSVAESAKIVLAQMNRNMPRTGGSRIHLDEIDFIVEQDGALIELQPPKIGDIEKAIGENVASLVQDGATLQLGIGAIPDAVLLFLNDKKDLGIHSEMFSDGVVALAEAGVVTNKRKKVHPGKFIATFLMGTRKLYDFVDNNPDVELYPVDYVNDPFIVGQNDNVVGINSALQVDLMGQVNAEMIGSRQFSGVGGQLDFVRGASRSKNGISIIALPSTASHGKISRISCELDRGAAVTTSRNDVQYIVTEYGIANLRGKNLRQRAAELIGIAHPDFRTQLFDEAKEKGIL</sequence>
<evidence type="ECO:0000259" key="4">
    <source>
        <dbReference type="Pfam" id="PF13336"/>
    </source>
</evidence>
<accession>W0EBE8</accession>
<dbReference type="HOGENOM" id="CLU_030703_1_0_9"/>
<dbReference type="AlphaFoldDB" id="W0EBE8"/>
<feature type="domain" description="Acetyl-CoA hydrolase/transferase N-terminal" evidence="3">
    <location>
        <begin position="8"/>
        <end position="182"/>
    </location>
</feature>
<dbReference type="GO" id="GO:0008775">
    <property type="term" value="F:acetate CoA-transferase activity"/>
    <property type="evidence" value="ECO:0007669"/>
    <property type="project" value="InterPro"/>
</dbReference>
<dbReference type="eggNOG" id="COG0427">
    <property type="taxonomic scope" value="Bacteria"/>
</dbReference>
<dbReference type="STRING" id="871968.DESME_04415"/>
<keyword evidence="6" id="KW-1185">Reference proteome</keyword>
<dbReference type="Gene3D" id="3.40.1080.10">
    <property type="entry name" value="Glutaconate Coenzyme A-transferase"/>
    <property type="match status" value="1"/>
</dbReference>
<evidence type="ECO:0000256" key="2">
    <source>
        <dbReference type="ARBA" id="ARBA00022679"/>
    </source>
</evidence>
<dbReference type="KEGG" id="dmt:DESME_04415"/>
<keyword evidence="2 5" id="KW-0808">Transferase</keyword>
<name>W0EBE8_9FIRM</name>
<dbReference type="InterPro" id="IPR026888">
    <property type="entry name" value="AcetylCoA_hyd_C"/>
</dbReference>